<gene>
    <name evidence="2" type="ORF">AABD04_06160</name>
</gene>
<accession>A0ABU9CVP1</accession>
<keyword evidence="3" id="KW-1185">Reference proteome</keyword>
<evidence type="ECO:0000256" key="1">
    <source>
        <dbReference type="SAM" id="MobiDB-lite"/>
    </source>
</evidence>
<name>A0ABU9CVP1_9NOCA</name>
<proteinExistence type="predicted"/>
<dbReference type="Proteomes" id="UP001456513">
    <property type="component" value="Unassembled WGS sequence"/>
</dbReference>
<dbReference type="EMBL" id="JBBPCN010000001">
    <property type="protein sequence ID" value="MEK8070428.1"/>
    <property type="molecule type" value="Genomic_DNA"/>
</dbReference>
<organism evidence="2 3">
    <name type="scientific">Rhodococcus navarretei</name>
    <dbReference type="NCBI Taxonomy" id="3128981"/>
    <lineage>
        <taxon>Bacteria</taxon>
        <taxon>Bacillati</taxon>
        <taxon>Actinomycetota</taxon>
        <taxon>Actinomycetes</taxon>
        <taxon>Mycobacteriales</taxon>
        <taxon>Nocardiaceae</taxon>
        <taxon>Rhodococcus</taxon>
    </lineage>
</organism>
<protein>
    <submittedName>
        <fullName evidence="2">Uncharacterized protein</fullName>
    </submittedName>
</protein>
<evidence type="ECO:0000313" key="2">
    <source>
        <dbReference type="EMBL" id="MEK8070428.1"/>
    </source>
</evidence>
<reference evidence="2 3" key="1">
    <citation type="submission" date="2024-03" db="EMBL/GenBank/DDBJ databases">
        <title>Rhodococcus navarretei sp. nov. and Pseudarthrobacter quantumdoti sp. nov., two new species with the ability to biosynthesize Quantum Dots isolated from soil samples at Union Glacier, Antarctica.</title>
        <authorList>
            <person name="Vargas M."/>
        </authorList>
    </citation>
    <scope>NUCLEOTIDE SEQUENCE [LARGE SCALE GENOMIC DNA]</scope>
    <source>
        <strain evidence="2 3">EXRC-4A-4</strain>
    </source>
</reference>
<sequence length="56" mass="5847">MTTPPARTVPGRRLGRGPLEPADPTEFTGQGVIAELGSQLARIGRTFAVLDPSSTV</sequence>
<comment type="caution">
    <text evidence="2">The sequence shown here is derived from an EMBL/GenBank/DDBJ whole genome shotgun (WGS) entry which is preliminary data.</text>
</comment>
<feature type="region of interest" description="Disordered" evidence="1">
    <location>
        <begin position="1"/>
        <end position="25"/>
    </location>
</feature>
<evidence type="ECO:0000313" key="3">
    <source>
        <dbReference type="Proteomes" id="UP001456513"/>
    </source>
</evidence>
<dbReference type="RefSeq" id="WP_341440532.1">
    <property type="nucleotide sequence ID" value="NZ_JBBPCN010000001.1"/>
</dbReference>